<evidence type="ECO:0000313" key="9">
    <source>
        <dbReference type="EMBL" id="KAK2552975.1"/>
    </source>
</evidence>
<evidence type="ECO:0000256" key="4">
    <source>
        <dbReference type="ARBA" id="ARBA00022679"/>
    </source>
</evidence>
<evidence type="ECO:0000256" key="7">
    <source>
        <dbReference type="ARBA" id="ARBA00023136"/>
    </source>
</evidence>
<comment type="caution">
    <text evidence="9">The sequence shown here is derived from an EMBL/GenBank/DDBJ whole genome shotgun (WGS) entry which is preliminary data.</text>
</comment>
<dbReference type="PIRSF" id="PIRSF005355">
    <property type="entry name" value="UBIAD1"/>
    <property type="match status" value="1"/>
</dbReference>
<dbReference type="GO" id="GO:0000139">
    <property type="term" value="C:Golgi membrane"/>
    <property type="evidence" value="ECO:0007669"/>
    <property type="project" value="TreeGrafter"/>
</dbReference>
<accession>A0AAD9Q1D1</accession>
<evidence type="ECO:0000256" key="2">
    <source>
        <dbReference type="ARBA" id="ARBA00005985"/>
    </source>
</evidence>
<dbReference type="PANTHER" id="PTHR13929">
    <property type="entry name" value="1,4-DIHYDROXY-2-NAPHTHOATE OCTAPRENYLTRANSFERASE"/>
    <property type="match status" value="1"/>
</dbReference>
<reference evidence="9" key="2">
    <citation type="journal article" date="2023" name="Science">
        <title>Genomic signatures of disease resistance in endangered staghorn corals.</title>
        <authorList>
            <person name="Vollmer S.V."/>
            <person name="Selwyn J.D."/>
            <person name="Despard B.A."/>
            <person name="Roesel C.L."/>
        </authorList>
    </citation>
    <scope>NUCLEOTIDE SEQUENCE</scope>
    <source>
        <strain evidence="9">K2</strain>
    </source>
</reference>
<keyword evidence="3" id="KW-0637">Prenyltransferase</keyword>
<dbReference type="GO" id="GO:0005783">
    <property type="term" value="C:endoplasmic reticulum"/>
    <property type="evidence" value="ECO:0007669"/>
    <property type="project" value="TreeGrafter"/>
</dbReference>
<evidence type="ECO:0000256" key="3">
    <source>
        <dbReference type="ARBA" id="ARBA00022602"/>
    </source>
</evidence>
<gene>
    <name evidence="9" type="ORF">P5673_025686</name>
</gene>
<protein>
    <submittedName>
        <fullName evidence="9">UbiA prenyltransferase domain-containing protein 1-like protein</fullName>
    </submittedName>
</protein>
<comment type="subcellular location">
    <subcellularLocation>
        <location evidence="1">Membrane</location>
        <topology evidence="1">Multi-pass membrane protein</topology>
    </subcellularLocation>
</comment>
<evidence type="ECO:0000256" key="8">
    <source>
        <dbReference type="SAM" id="Phobius"/>
    </source>
</evidence>
<dbReference type="AlphaFoldDB" id="A0AAD9Q1D1"/>
<evidence type="ECO:0000256" key="6">
    <source>
        <dbReference type="ARBA" id="ARBA00022989"/>
    </source>
</evidence>
<dbReference type="InterPro" id="IPR000537">
    <property type="entry name" value="UbiA_prenyltransferase"/>
</dbReference>
<dbReference type="GO" id="GO:0042371">
    <property type="term" value="P:vitamin K biosynthetic process"/>
    <property type="evidence" value="ECO:0007669"/>
    <property type="project" value="TreeGrafter"/>
</dbReference>
<evidence type="ECO:0000256" key="1">
    <source>
        <dbReference type="ARBA" id="ARBA00004141"/>
    </source>
</evidence>
<keyword evidence="6 8" id="KW-1133">Transmembrane helix</keyword>
<dbReference type="InterPro" id="IPR026046">
    <property type="entry name" value="UBIAD1"/>
</dbReference>
<feature type="transmembrane region" description="Helical" evidence="8">
    <location>
        <begin position="176"/>
        <end position="193"/>
    </location>
</feature>
<dbReference type="EMBL" id="JARQWQ010000081">
    <property type="protein sequence ID" value="KAK2552975.1"/>
    <property type="molecule type" value="Genomic_DNA"/>
</dbReference>
<proteinExistence type="inferred from homology"/>
<organism evidence="9 10">
    <name type="scientific">Acropora cervicornis</name>
    <name type="common">Staghorn coral</name>
    <dbReference type="NCBI Taxonomy" id="6130"/>
    <lineage>
        <taxon>Eukaryota</taxon>
        <taxon>Metazoa</taxon>
        <taxon>Cnidaria</taxon>
        <taxon>Anthozoa</taxon>
        <taxon>Hexacorallia</taxon>
        <taxon>Scleractinia</taxon>
        <taxon>Astrocoeniina</taxon>
        <taxon>Acroporidae</taxon>
        <taxon>Acropora</taxon>
    </lineage>
</organism>
<feature type="transmembrane region" description="Helical" evidence="8">
    <location>
        <begin position="86"/>
        <end position="110"/>
    </location>
</feature>
<sequence length="338" mass="38287">MRFSRNTSILAFFLRSLQPWTFPASILSVLLGTCLAWKHDRKFNLLNTFLTVCVILFTHAGGNFVNSFHEVRSRKIFASCLTRSRALELNASWALWSYFLAMLAFIFLALLSEAEFWLEFILFSVGSLVSLLHGGKLNNTVMGEILACSVFGPFSVFFTYLEQVGSTDGHLSNPSIIWYSLPFMFFTEAILHSQSTRDIDEDKRAGFRTLAVTVGRHFASHLQALFLLFPYLVLVSMAAASSPIFYLPLVTLPFALNLSVECFQGEHFMLPKKVARLDAVFGLLYVLTASKARYFQWTLDRDVLMCREVNASEPYNFKLRSPERGQVWETNAAAVNSL</sequence>
<evidence type="ECO:0000313" key="10">
    <source>
        <dbReference type="Proteomes" id="UP001249851"/>
    </source>
</evidence>
<dbReference type="Pfam" id="PF01040">
    <property type="entry name" value="UbiA"/>
    <property type="match status" value="1"/>
</dbReference>
<keyword evidence="4" id="KW-0808">Transferase</keyword>
<dbReference type="GO" id="GO:0004659">
    <property type="term" value="F:prenyltransferase activity"/>
    <property type="evidence" value="ECO:0007669"/>
    <property type="project" value="UniProtKB-KW"/>
</dbReference>
<dbReference type="CDD" id="cd13962">
    <property type="entry name" value="PT_UbiA_UBIAD1"/>
    <property type="match status" value="1"/>
</dbReference>
<keyword evidence="5 8" id="KW-0812">Transmembrane</keyword>
<dbReference type="Proteomes" id="UP001249851">
    <property type="component" value="Unassembled WGS sequence"/>
</dbReference>
<dbReference type="PANTHER" id="PTHR13929:SF0">
    <property type="entry name" value="UBIA PRENYLTRANSFERASE DOMAIN-CONTAINING PROTEIN 1"/>
    <property type="match status" value="1"/>
</dbReference>
<comment type="similarity">
    <text evidence="2">Belongs to the UbiA prenyltransferase family.</text>
</comment>
<feature type="transmembrane region" description="Helical" evidence="8">
    <location>
        <begin position="141"/>
        <end position="161"/>
    </location>
</feature>
<feature type="transmembrane region" description="Helical" evidence="8">
    <location>
        <begin position="214"/>
        <end position="238"/>
    </location>
</feature>
<keyword evidence="10" id="KW-1185">Reference proteome</keyword>
<evidence type="ECO:0000256" key="5">
    <source>
        <dbReference type="ARBA" id="ARBA00022692"/>
    </source>
</evidence>
<keyword evidence="7 8" id="KW-0472">Membrane</keyword>
<reference evidence="9" key="1">
    <citation type="journal article" date="2023" name="G3 (Bethesda)">
        <title>Whole genome assembly and annotation of the endangered Caribbean coral Acropora cervicornis.</title>
        <authorList>
            <person name="Selwyn J.D."/>
            <person name="Vollmer S.V."/>
        </authorList>
    </citation>
    <scope>NUCLEOTIDE SEQUENCE</scope>
    <source>
        <strain evidence="9">K2</strain>
    </source>
</reference>
<feature type="transmembrane region" description="Helical" evidence="8">
    <location>
        <begin position="116"/>
        <end position="134"/>
    </location>
</feature>
<feature type="transmembrane region" description="Helical" evidence="8">
    <location>
        <begin position="45"/>
        <end position="65"/>
    </location>
</feature>
<dbReference type="GO" id="GO:0009234">
    <property type="term" value="P:menaquinone biosynthetic process"/>
    <property type="evidence" value="ECO:0007669"/>
    <property type="project" value="TreeGrafter"/>
</dbReference>
<name>A0AAD9Q1D1_ACRCE</name>
<feature type="transmembrane region" description="Helical" evidence="8">
    <location>
        <begin position="20"/>
        <end position="39"/>
    </location>
</feature>